<evidence type="ECO:0008006" key="3">
    <source>
        <dbReference type="Google" id="ProtNLM"/>
    </source>
</evidence>
<protein>
    <recommendedName>
        <fullName evidence="3">Protein kinase domain-containing protein</fullName>
    </recommendedName>
</protein>
<evidence type="ECO:0000313" key="1">
    <source>
        <dbReference type="EMBL" id="RCN43148.1"/>
    </source>
</evidence>
<dbReference type="SUPFAM" id="SSF56112">
    <property type="entry name" value="Protein kinase-like (PK-like)"/>
    <property type="match status" value="1"/>
</dbReference>
<sequence>MGSRAKNPSRESSIYLDLLWWLVNQLCVRQFMEIRLEQEEGAPCTAIREVSLLRNLRHANVVTLHDIIHTDRLLTLVGF</sequence>
<dbReference type="OrthoDB" id="10051191at2759"/>
<evidence type="ECO:0000313" key="2">
    <source>
        <dbReference type="Proteomes" id="UP000252519"/>
    </source>
</evidence>
<dbReference type="AlphaFoldDB" id="A0A368GHI9"/>
<dbReference type="STRING" id="29170.A0A368GHI9"/>
<reference evidence="1 2" key="1">
    <citation type="submission" date="2014-10" db="EMBL/GenBank/DDBJ databases">
        <title>Draft genome of the hookworm Ancylostoma caninum.</title>
        <authorList>
            <person name="Mitreva M."/>
        </authorList>
    </citation>
    <scope>NUCLEOTIDE SEQUENCE [LARGE SCALE GENOMIC DNA]</scope>
    <source>
        <strain evidence="1 2">Baltimore</strain>
    </source>
</reference>
<keyword evidence="2" id="KW-1185">Reference proteome</keyword>
<comment type="caution">
    <text evidence="1">The sequence shown here is derived from an EMBL/GenBank/DDBJ whole genome shotgun (WGS) entry which is preliminary data.</text>
</comment>
<name>A0A368GHI9_ANCCA</name>
<gene>
    <name evidence="1" type="ORF">ANCCAN_10886</name>
</gene>
<dbReference type="Gene3D" id="3.30.200.20">
    <property type="entry name" value="Phosphorylase Kinase, domain 1"/>
    <property type="match status" value="1"/>
</dbReference>
<organism evidence="1 2">
    <name type="scientific">Ancylostoma caninum</name>
    <name type="common">Dog hookworm</name>
    <dbReference type="NCBI Taxonomy" id="29170"/>
    <lineage>
        <taxon>Eukaryota</taxon>
        <taxon>Metazoa</taxon>
        <taxon>Ecdysozoa</taxon>
        <taxon>Nematoda</taxon>
        <taxon>Chromadorea</taxon>
        <taxon>Rhabditida</taxon>
        <taxon>Rhabditina</taxon>
        <taxon>Rhabditomorpha</taxon>
        <taxon>Strongyloidea</taxon>
        <taxon>Ancylostomatidae</taxon>
        <taxon>Ancylostomatinae</taxon>
        <taxon>Ancylostoma</taxon>
    </lineage>
</organism>
<dbReference type="InterPro" id="IPR011009">
    <property type="entry name" value="Kinase-like_dom_sf"/>
</dbReference>
<accession>A0A368GHI9</accession>
<dbReference type="EMBL" id="JOJR01000168">
    <property type="protein sequence ID" value="RCN43148.1"/>
    <property type="molecule type" value="Genomic_DNA"/>
</dbReference>
<dbReference type="Proteomes" id="UP000252519">
    <property type="component" value="Unassembled WGS sequence"/>
</dbReference>
<proteinExistence type="predicted"/>